<dbReference type="EMBL" id="JBHSJF010000006">
    <property type="protein sequence ID" value="MFC5068013.1"/>
    <property type="molecule type" value="Genomic_DNA"/>
</dbReference>
<evidence type="ECO:0000313" key="2">
    <source>
        <dbReference type="EMBL" id="MFC5068013.1"/>
    </source>
</evidence>
<protein>
    <submittedName>
        <fullName evidence="2">DUF2842 domain-containing protein</fullName>
    </submittedName>
</protein>
<feature type="transmembrane region" description="Helical" evidence="1">
    <location>
        <begin position="42"/>
        <end position="60"/>
    </location>
</feature>
<feature type="transmembrane region" description="Helical" evidence="1">
    <location>
        <begin position="12"/>
        <end position="30"/>
    </location>
</feature>
<keyword evidence="1" id="KW-1133">Transmembrane helix</keyword>
<reference evidence="3" key="1">
    <citation type="journal article" date="2019" name="Int. J. Syst. Evol. Microbiol.">
        <title>The Global Catalogue of Microorganisms (GCM) 10K type strain sequencing project: providing services to taxonomists for standard genome sequencing and annotation.</title>
        <authorList>
            <consortium name="The Broad Institute Genomics Platform"/>
            <consortium name="The Broad Institute Genome Sequencing Center for Infectious Disease"/>
            <person name="Wu L."/>
            <person name="Ma J."/>
        </authorList>
    </citation>
    <scope>NUCLEOTIDE SEQUENCE [LARGE SCALE GENOMIC DNA]</scope>
    <source>
        <strain evidence="3">CGMCC 1.16444</strain>
    </source>
</reference>
<organism evidence="2 3">
    <name type="scientific">Flaviflagellibacter deserti</name>
    <dbReference type="NCBI Taxonomy" id="2267266"/>
    <lineage>
        <taxon>Bacteria</taxon>
        <taxon>Pseudomonadati</taxon>
        <taxon>Pseudomonadota</taxon>
        <taxon>Alphaproteobacteria</taxon>
        <taxon>Hyphomicrobiales</taxon>
        <taxon>Flaviflagellibacter</taxon>
    </lineage>
</organism>
<keyword evidence="3" id="KW-1185">Reference proteome</keyword>
<comment type="caution">
    <text evidence="2">The sequence shown here is derived from an EMBL/GenBank/DDBJ whole genome shotgun (WGS) entry which is preliminary data.</text>
</comment>
<dbReference type="Pfam" id="PF11003">
    <property type="entry name" value="DUF2842"/>
    <property type="match status" value="1"/>
</dbReference>
<proteinExistence type="predicted"/>
<dbReference type="InterPro" id="IPR021265">
    <property type="entry name" value="DUF2842"/>
</dbReference>
<dbReference type="Proteomes" id="UP001595796">
    <property type="component" value="Unassembled WGS sequence"/>
</dbReference>
<name>A0ABV9Z2J8_9HYPH</name>
<evidence type="ECO:0000256" key="1">
    <source>
        <dbReference type="SAM" id="Phobius"/>
    </source>
</evidence>
<accession>A0ABV9Z2J8</accession>
<evidence type="ECO:0000313" key="3">
    <source>
        <dbReference type="Proteomes" id="UP001595796"/>
    </source>
</evidence>
<dbReference type="RefSeq" id="WP_114958542.1">
    <property type="nucleotide sequence ID" value="NZ_JBHSJF010000006.1"/>
</dbReference>
<gene>
    <name evidence="2" type="ORF">ACFPFW_08280</name>
</gene>
<keyword evidence="1" id="KW-0812">Transmembrane</keyword>
<sequence length="67" mass="7469">MQIRTRKFIGTVLMIILVLSWALFFMAVAQGRVAQAGAIVQFVYYVVAGVGWVIPAGLIIKWMSRPD</sequence>
<keyword evidence="1" id="KW-0472">Membrane</keyword>